<accession>A0A098VYA9</accession>
<name>A0A098VYA9_9MICR</name>
<comment type="similarity">
    <text evidence="2 3">Belongs to the small heat shock protein (HSP20) family.</text>
</comment>
<comment type="caution">
    <text evidence="5">The sequence shown here is derived from an EMBL/GenBank/DDBJ whole genome shotgun (WGS) entry which is preliminary data.</text>
</comment>
<protein>
    <submittedName>
        <fullName evidence="5">Heat shock protein Hsp20</fullName>
    </submittedName>
</protein>
<dbReference type="EMBL" id="JMKJ01000042">
    <property type="protein sequence ID" value="KGG52761.1"/>
    <property type="molecule type" value="Genomic_DNA"/>
</dbReference>
<sequence length="164" mass="18695">MNPFDRFFNTFFDDLETWWPTSSIYRPALTQGSQTAGPSRSLVPSAFSADFPLIRSSVGRIRTDFLEFPDHFEMTSELPGIPKDSVKITHEGSTLYLEAEKKSDKREEQENSIVTERSYGLYKRSFTVPENCNLDSGKASFEDGVLKIVFPKREPTAARKQIEL</sequence>
<evidence type="ECO:0000313" key="5">
    <source>
        <dbReference type="EMBL" id="KGG52761.1"/>
    </source>
</evidence>
<dbReference type="RefSeq" id="XP_013239197.1">
    <property type="nucleotide sequence ID" value="XM_013383743.1"/>
</dbReference>
<evidence type="ECO:0000259" key="4">
    <source>
        <dbReference type="PROSITE" id="PS01031"/>
    </source>
</evidence>
<evidence type="ECO:0000256" key="3">
    <source>
        <dbReference type="RuleBase" id="RU003616"/>
    </source>
</evidence>
<dbReference type="PROSITE" id="PS01031">
    <property type="entry name" value="SHSP"/>
    <property type="match status" value="1"/>
</dbReference>
<dbReference type="InterPro" id="IPR031107">
    <property type="entry name" value="Small_HSP"/>
</dbReference>
<feature type="domain" description="SHSP" evidence="4">
    <location>
        <begin position="54"/>
        <end position="164"/>
    </location>
</feature>
<dbReference type="Proteomes" id="UP000029725">
    <property type="component" value="Unassembled WGS sequence"/>
</dbReference>
<dbReference type="OrthoDB" id="1431247at2759"/>
<evidence type="ECO:0000313" key="6">
    <source>
        <dbReference type="Proteomes" id="UP000029725"/>
    </source>
</evidence>
<dbReference type="InterPro" id="IPR008978">
    <property type="entry name" value="HSP20-like_chaperone"/>
</dbReference>
<dbReference type="Gene3D" id="2.60.40.790">
    <property type="match status" value="1"/>
</dbReference>
<reference evidence="5 6" key="1">
    <citation type="submission" date="2014-04" db="EMBL/GenBank/DDBJ databases">
        <title>A new species of microsporidia sheds light on the evolution of extreme parasitism.</title>
        <authorList>
            <person name="Haag K.L."/>
            <person name="James T.Y."/>
            <person name="Larsson R."/>
            <person name="Schaer T.M."/>
            <person name="Refardt D."/>
            <person name="Pombert J.-F."/>
            <person name="Ebert D."/>
        </authorList>
    </citation>
    <scope>NUCLEOTIDE SEQUENCE [LARGE SCALE GENOMIC DNA]</scope>
    <source>
        <strain evidence="5 6">UGP3</strain>
        <tissue evidence="5">Spores</tissue>
    </source>
</reference>
<dbReference type="PANTHER" id="PTHR11527">
    <property type="entry name" value="HEAT-SHOCK PROTEIN 20 FAMILY MEMBER"/>
    <property type="match status" value="1"/>
</dbReference>
<dbReference type="SUPFAM" id="SSF49764">
    <property type="entry name" value="HSP20-like chaperones"/>
    <property type="match status" value="1"/>
</dbReference>
<dbReference type="HOGENOM" id="CLU_046737_12_0_1"/>
<evidence type="ECO:0000256" key="1">
    <source>
        <dbReference type="ARBA" id="ARBA00023016"/>
    </source>
</evidence>
<dbReference type="CDD" id="cd06464">
    <property type="entry name" value="ACD_sHsps-like"/>
    <property type="match status" value="1"/>
</dbReference>
<gene>
    <name evidence="5" type="ORF">DI09_138p50</name>
</gene>
<keyword evidence="6" id="KW-1185">Reference proteome</keyword>
<keyword evidence="1 5" id="KW-0346">Stress response</keyword>
<evidence type="ECO:0000256" key="2">
    <source>
        <dbReference type="PROSITE-ProRule" id="PRU00285"/>
    </source>
</evidence>
<proteinExistence type="inferred from homology"/>
<dbReference type="GeneID" id="25258353"/>
<dbReference type="Pfam" id="PF00011">
    <property type="entry name" value="HSP20"/>
    <property type="match status" value="1"/>
</dbReference>
<dbReference type="InterPro" id="IPR002068">
    <property type="entry name" value="A-crystallin/Hsp20_dom"/>
</dbReference>
<dbReference type="VEuPathDB" id="MicrosporidiaDB:DI09_138p50"/>
<organism evidence="5 6">
    <name type="scientific">Mitosporidium daphniae</name>
    <dbReference type="NCBI Taxonomy" id="1485682"/>
    <lineage>
        <taxon>Eukaryota</taxon>
        <taxon>Fungi</taxon>
        <taxon>Fungi incertae sedis</taxon>
        <taxon>Microsporidia</taxon>
        <taxon>Mitosporidium</taxon>
    </lineage>
</organism>
<dbReference type="AlphaFoldDB" id="A0A098VYA9"/>